<feature type="domain" description="Plastocyanin-like" evidence="13">
    <location>
        <begin position="105"/>
        <end position="211"/>
    </location>
</feature>
<dbReference type="RefSeq" id="WP_218158718.1">
    <property type="nucleotide sequence ID" value="NZ_FOQY01000008.1"/>
</dbReference>
<dbReference type="PANTHER" id="PTHR48267">
    <property type="entry name" value="CUPREDOXIN SUPERFAMILY PROTEIN"/>
    <property type="match status" value="1"/>
</dbReference>
<reference evidence="15" key="1">
    <citation type="submission" date="2016-10" db="EMBL/GenBank/DDBJ databases">
        <authorList>
            <person name="Varghese N."/>
            <person name="Submissions S."/>
        </authorList>
    </citation>
    <scope>NUCLEOTIDE SEQUENCE [LARGE SCALE GENOMIC DNA]</scope>
    <source>
        <strain evidence="15">CGMCC 4.2126</strain>
    </source>
</reference>
<dbReference type="CDD" id="cd13867">
    <property type="entry name" value="CuRO_2_CueO_FtsP"/>
    <property type="match status" value="1"/>
</dbReference>
<dbReference type="AlphaFoldDB" id="A0A1I3R2X3"/>
<evidence type="ECO:0000259" key="12">
    <source>
        <dbReference type="Pfam" id="PF07731"/>
    </source>
</evidence>
<evidence type="ECO:0000256" key="1">
    <source>
        <dbReference type="ARBA" id="ARBA00010609"/>
    </source>
</evidence>
<dbReference type="CDD" id="cd13890">
    <property type="entry name" value="CuRO_3_CueO_FtsP"/>
    <property type="match status" value="1"/>
</dbReference>
<dbReference type="EMBL" id="FOQY01000008">
    <property type="protein sequence ID" value="SFJ40049.1"/>
    <property type="molecule type" value="Genomic_DNA"/>
</dbReference>
<evidence type="ECO:0000313" key="14">
    <source>
        <dbReference type="EMBL" id="SFJ40049.1"/>
    </source>
</evidence>
<comment type="subunit">
    <text evidence="2">Monomer.</text>
</comment>
<dbReference type="InterPro" id="IPR045087">
    <property type="entry name" value="Cu-oxidase_fam"/>
</dbReference>
<sequence length="532" mass="57167">MTEPSEDPGEPAGPPPAAPPAGPTPRRGLTRRRLLKAGLIGVPAVAAISAGGAAWLWATADVDTAGRVRFVNRLAIPPLATGRRDGSGRRVFELRARAGNRRLRPGRPTPTWGFDDGHLGPTLRVDRGETVVVNVRNELAEATTVHWHGMHLPAVMDGGPHQPIRPGATWSPTWRLDQPAATLWYHPHPHGRTGQHVYRGMAGLFIVDDPAAGSPDLPGRYGVDDVPVIVQDKNFGDDNRFDESTPLIGGVGILGDTLLVNGTVAPYHDVTAERTRLRLLNASNARTYGFGLSDGRPFALIGTDGGLLPAPHLTDRVRLSPGERAEIVVTMRPDERVVLRSYPPDLGADFWTSRVTGGDDTMDVLELRAAGGLTPSPALPGTLAEAPGLGSAGGRVDRGFELSGFEINGRAMDMSRIDFGVGRDTTEIWEVTNLDVLPHNFHVHGTRFQVLSVNGAAPPPELGGWKDTIYTPRETPVRIAIRFGGHADPDSPYMFHCHLLFHEDLGMMGQFVVTEPGVLPGRPVMPHDAGHG</sequence>
<dbReference type="InterPro" id="IPR006311">
    <property type="entry name" value="TAT_signal"/>
</dbReference>
<name>A0A1I3R2X3_9ACTN</name>
<keyword evidence="3" id="KW-0479">Metal-binding</keyword>
<comment type="catalytic activity">
    <reaction evidence="9">
        <text>4 Cu(+) + O2 + 4 H(+) = 4 Cu(2+) + 2 H2O</text>
        <dbReference type="Rhea" id="RHEA:30083"/>
        <dbReference type="ChEBI" id="CHEBI:15377"/>
        <dbReference type="ChEBI" id="CHEBI:15378"/>
        <dbReference type="ChEBI" id="CHEBI:15379"/>
        <dbReference type="ChEBI" id="CHEBI:29036"/>
        <dbReference type="ChEBI" id="CHEBI:49552"/>
        <dbReference type="EC" id="1.16.3.4"/>
    </reaction>
    <physiologicalReaction direction="left-to-right" evidence="9">
        <dbReference type="Rhea" id="RHEA:30084"/>
    </physiologicalReaction>
</comment>
<dbReference type="Gene3D" id="2.60.40.420">
    <property type="entry name" value="Cupredoxins - blue copper proteins"/>
    <property type="match status" value="3"/>
</dbReference>
<evidence type="ECO:0000256" key="4">
    <source>
        <dbReference type="ARBA" id="ARBA00023002"/>
    </source>
</evidence>
<evidence type="ECO:0000256" key="11">
    <source>
        <dbReference type="SAM" id="Phobius"/>
    </source>
</evidence>
<keyword evidence="11" id="KW-0812">Transmembrane</keyword>
<keyword evidence="4" id="KW-0560">Oxidoreductase</keyword>
<evidence type="ECO:0000256" key="3">
    <source>
        <dbReference type="ARBA" id="ARBA00022723"/>
    </source>
</evidence>
<evidence type="ECO:0000256" key="5">
    <source>
        <dbReference type="ARBA" id="ARBA00038978"/>
    </source>
</evidence>
<gene>
    <name evidence="14" type="ORF">SAMN05216275_108243</name>
</gene>
<dbReference type="PANTHER" id="PTHR48267:SF1">
    <property type="entry name" value="BILIRUBIN OXIDASE"/>
    <property type="match status" value="1"/>
</dbReference>
<keyword evidence="14" id="KW-0131">Cell cycle</keyword>
<evidence type="ECO:0000256" key="2">
    <source>
        <dbReference type="ARBA" id="ARBA00011245"/>
    </source>
</evidence>
<keyword evidence="15" id="KW-1185">Reference proteome</keyword>
<dbReference type="Proteomes" id="UP000199111">
    <property type="component" value="Unassembled WGS sequence"/>
</dbReference>
<evidence type="ECO:0000313" key="15">
    <source>
        <dbReference type="Proteomes" id="UP000199111"/>
    </source>
</evidence>
<dbReference type="SUPFAM" id="SSF49503">
    <property type="entry name" value="Cupredoxins"/>
    <property type="match status" value="3"/>
</dbReference>
<feature type="region of interest" description="Disordered" evidence="10">
    <location>
        <begin position="1"/>
        <end position="28"/>
    </location>
</feature>
<organism evidence="14 15">
    <name type="scientific">Streptosporangium canum</name>
    <dbReference type="NCBI Taxonomy" id="324952"/>
    <lineage>
        <taxon>Bacteria</taxon>
        <taxon>Bacillati</taxon>
        <taxon>Actinomycetota</taxon>
        <taxon>Actinomycetes</taxon>
        <taxon>Streptosporangiales</taxon>
        <taxon>Streptosporangiaceae</taxon>
        <taxon>Streptosporangium</taxon>
    </lineage>
</organism>
<dbReference type="InterPro" id="IPR011706">
    <property type="entry name" value="Cu-oxidase_C"/>
</dbReference>
<comment type="similarity">
    <text evidence="1">Belongs to the multicopper oxidase family.</text>
</comment>
<evidence type="ECO:0000256" key="10">
    <source>
        <dbReference type="SAM" id="MobiDB-lite"/>
    </source>
</evidence>
<feature type="compositionally biased region" description="Pro residues" evidence="10">
    <location>
        <begin position="11"/>
        <end position="23"/>
    </location>
</feature>
<dbReference type="EC" id="1.16.3.4" evidence="5"/>
<dbReference type="GeneID" id="96298769"/>
<keyword evidence="11" id="KW-0472">Membrane</keyword>
<dbReference type="GO" id="GO:0051301">
    <property type="term" value="P:cell division"/>
    <property type="evidence" value="ECO:0007669"/>
    <property type="project" value="UniProtKB-KW"/>
</dbReference>
<accession>A0A1I3R2X3</accession>
<dbReference type="Pfam" id="PF07731">
    <property type="entry name" value="Cu-oxidase_2"/>
    <property type="match status" value="1"/>
</dbReference>
<dbReference type="InterPro" id="IPR008972">
    <property type="entry name" value="Cupredoxin"/>
</dbReference>
<dbReference type="CDD" id="cd04232">
    <property type="entry name" value="CuRO_1_CueO_FtsP"/>
    <property type="match status" value="1"/>
</dbReference>
<feature type="transmembrane region" description="Helical" evidence="11">
    <location>
        <begin position="34"/>
        <end position="58"/>
    </location>
</feature>
<dbReference type="PROSITE" id="PS00080">
    <property type="entry name" value="MULTICOPPER_OXIDASE2"/>
    <property type="match status" value="1"/>
</dbReference>
<evidence type="ECO:0000256" key="9">
    <source>
        <dbReference type="ARBA" id="ARBA00048092"/>
    </source>
</evidence>
<keyword evidence="14" id="KW-0946">Virion</keyword>
<dbReference type="InterPro" id="IPR011707">
    <property type="entry name" value="Cu-oxidase-like_N"/>
</dbReference>
<proteinExistence type="inferred from homology"/>
<evidence type="ECO:0000259" key="13">
    <source>
        <dbReference type="Pfam" id="PF07732"/>
    </source>
</evidence>
<keyword evidence="14" id="KW-0167">Capsid protein</keyword>
<dbReference type="PROSITE" id="PS51318">
    <property type="entry name" value="TAT"/>
    <property type="match status" value="1"/>
</dbReference>
<dbReference type="Pfam" id="PF07732">
    <property type="entry name" value="Cu-oxidase_3"/>
    <property type="match status" value="1"/>
</dbReference>
<protein>
    <recommendedName>
        <fullName evidence="6">Multicopper oxidase CueO</fullName>
        <ecNumber evidence="5">1.16.3.4</ecNumber>
    </recommendedName>
    <alternativeName>
        <fullName evidence="7">Copper efflux oxidase</fullName>
    </alternativeName>
    <alternativeName>
        <fullName evidence="8">Cuprous oxidase</fullName>
    </alternativeName>
</protein>
<evidence type="ECO:0000256" key="6">
    <source>
        <dbReference type="ARBA" id="ARBA00041027"/>
    </source>
</evidence>
<keyword evidence="14" id="KW-0132">Cell division</keyword>
<dbReference type="GO" id="GO:0005507">
    <property type="term" value="F:copper ion binding"/>
    <property type="evidence" value="ECO:0007669"/>
    <property type="project" value="InterPro"/>
</dbReference>
<dbReference type="GO" id="GO:0016491">
    <property type="term" value="F:oxidoreductase activity"/>
    <property type="evidence" value="ECO:0007669"/>
    <property type="project" value="UniProtKB-KW"/>
</dbReference>
<keyword evidence="11" id="KW-1133">Transmembrane helix</keyword>
<evidence type="ECO:0000256" key="7">
    <source>
        <dbReference type="ARBA" id="ARBA00042896"/>
    </source>
</evidence>
<dbReference type="InterPro" id="IPR002355">
    <property type="entry name" value="Cu_oxidase_Cu_BS"/>
</dbReference>
<evidence type="ECO:0000256" key="8">
    <source>
        <dbReference type="ARBA" id="ARBA00043090"/>
    </source>
</evidence>
<feature type="domain" description="Plastocyanin-like" evidence="12">
    <location>
        <begin position="405"/>
        <end position="515"/>
    </location>
</feature>